<dbReference type="CDD" id="cd00383">
    <property type="entry name" value="trans_reg_C"/>
    <property type="match status" value="1"/>
</dbReference>
<dbReference type="InterPro" id="IPR036388">
    <property type="entry name" value="WH-like_DNA-bd_sf"/>
</dbReference>
<evidence type="ECO:0000256" key="1">
    <source>
        <dbReference type="ARBA" id="ARBA00023125"/>
    </source>
</evidence>
<dbReference type="EMBL" id="PPUZ01000039">
    <property type="protein sequence ID" value="RZM78473.1"/>
    <property type="molecule type" value="Genomic_DNA"/>
</dbReference>
<keyword evidence="1 2" id="KW-0238">DNA-binding</keyword>
<dbReference type="Gene3D" id="1.10.10.10">
    <property type="entry name" value="Winged helix-like DNA-binding domain superfamily/Winged helix DNA-binding domain"/>
    <property type="match status" value="1"/>
</dbReference>
<evidence type="ECO:0000313" key="5">
    <source>
        <dbReference type="Proteomes" id="UP000292345"/>
    </source>
</evidence>
<organism evidence="4 5">
    <name type="scientific">Pseudoalteromonas rubra</name>
    <dbReference type="NCBI Taxonomy" id="43658"/>
    <lineage>
        <taxon>Bacteria</taxon>
        <taxon>Pseudomonadati</taxon>
        <taxon>Pseudomonadota</taxon>
        <taxon>Gammaproteobacteria</taxon>
        <taxon>Alteromonadales</taxon>
        <taxon>Pseudoalteromonadaceae</taxon>
        <taxon>Pseudoalteromonas</taxon>
    </lineage>
</organism>
<dbReference type="Pfam" id="PF00486">
    <property type="entry name" value="Trans_reg_C"/>
    <property type="match status" value="1"/>
</dbReference>
<name>A0A4Q7E7R5_9GAMM</name>
<dbReference type="PROSITE" id="PS51755">
    <property type="entry name" value="OMPR_PHOB"/>
    <property type="match status" value="1"/>
</dbReference>
<dbReference type="InterPro" id="IPR016032">
    <property type="entry name" value="Sig_transdc_resp-reg_C-effctor"/>
</dbReference>
<feature type="DNA-binding region" description="OmpR/PhoB-type" evidence="2">
    <location>
        <begin position="26"/>
        <end position="124"/>
    </location>
</feature>
<evidence type="ECO:0000259" key="3">
    <source>
        <dbReference type="PROSITE" id="PS51755"/>
    </source>
</evidence>
<dbReference type="AlphaFoldDB" id="A0A4Q7E7R5"/>
<dbReference type="GO" id="GO:0003677">
    <property type="term" value="F:DNA binding"/>
    <property type="evidence" value="ECO:0007669"/>
    <property type="project" value="UniProtKB-UniRule"/>
</dbReference>
<dbReference type="GO" id="GO:0006355">
    <property type="term" value="P:regulation of DNA-templated transcription"/>
    <property type="evidence" value="ECO:0007669"/>
    <property type="project" value="InterPro"/>
</dbReference>
<protein>
    <recommendedName>
        <fullName evidence="3">OmpR/PhoB-type domain-containing protein</fullName>
    </recommendedName>
</protein>
<dbReference type="SMART" id="SM00862">
    <property type="entry name" value="Trans_reg_C"/>
    <property type="match status" value="1"/>
</dbReference>
<reference evidence="4 5" key="1">
    <citation type="submission" date="2018-01" db="EMBL/GenBank/DDBJ databases">
        <title>Co-occurrence of chitin degradation, pigmentation and bioactivity in marine Pseudoalteromonas.</title>
        <authorList>
            <person name="Paulsen S."/>
            <person name="Gram L."/>
            <person name="Machado H."/>
        </authorList>
    </citation>
    <scope>NUCLEOTIDE SEQUENCE [LARGE SCALE GENOMIC DNA]</scope>
    <source>
        <strain evidence="4 5">S1946</strain>
    </source>
</reference>
<comment type="caution">
    <text evidence="4">The sequence shown here is derived from an EMBL/GenBank/DDBJ whole genome shotgun (WGS) entry which is preliminary data.</text>
</comment>
<evidence type="ECO:0000256" key="2">
    <source>
        <dbReference type="PROSITE-ProRule" id="PRU01091"/>
    </source>
</evidence>
<dbReference type="SUPFAM" id="SSF46894">
    <property type="entry name" value="C-terminal effector domain of the bipartite response regulators"/>
    <property type="match status" value="1"/>
</dbReference>
<gene>
    <name evidence="4" type="ORF">C3B51_14960</name>
</gene>
<proteinExistence type="predicted"/>
<accession>A0A4Q7E7R5</accession>
<dbReference type="Proteomes" id="UP000292345">
    <property type="component" value="Unassembled WGS sequence"/>
</dbReference>
<evidence type="ECO:0000313" key="4">
    <source>
        <dbReference type="EMBL" id="RZM78473.1"/>
    </source>
</evidence>
<feature type="domain" description="OmpR/PhoB-type" evidence="3">
    <location>
        <begin position="26"/>
        <end position="124"/>
    </location>
</feature>
<dbReference type="GO" id="GO:0000160">
    <property type="term" value="P:phosphorelay signal transduction system"/>
    <property type="evidence" value="ECO:0007669"/>
    <property type="project" value="InterPro"/>
</dbReference>
<sequence length="151" mass="17964">MCLITQNVKGSVSIIMKLNDKYDTDFSRAVFGPYELHKRKRLLTYCGESVRLEPLIYDLLEYFICHRDRVIGRDELCREIWQQEYVDNNAINRAVSELRRCVSKHKLGVDVIRTHYRKGYSFNLLVELDPRPNPFRWIAKWFHQAVPCKGQ</sequence>
<dbReference type="InterPro" id="IPR001867">
    <property type="entry name" value="OmpR/PhoB-type_DNA-bd"/>
</dbReference>